<dbReference type="PANTHER" id="PTHR35910:SF6">
    <property type="entry name" value="2EXR DOMAIN-CONTAINING PROTEIN"/>
    <property type="match status" value="1"/>
</dbReference>
<dbReference type="AlphaFoldDB" id="A0A0C3GB84"/>
<dbReference type="HOGENOM" id="CLU_1090301_0_0_1"/>
<evidence type="ECO:0000259" key="1">
    <source>
        <dbReference type="Pfam" id="PF20150"/>
    </source>
</evidence>
<dbReference type="EMBL" id="KN832895">
    <property type="protein sequence ID" value="KIM93445.1"/>
    <property type="molecule type" value="Genomic_DNA"/>
</dbReference>
<accession>A0A0C3GB84</accession>
<proteinExistence type="predicted"/>
<reference evidence="3" key="2">
    <citation type="submission" date="2015-01" db="EMBL/GenBank/DDBJ databases">
        <title>Evolutionary Origins and Diversification of the Mycorrhizal Mutualists.</title>
        <authorList>
            <consortium name="DOE Joint Genome Institute"/>
            <consortium name="Mycorrhizal Genomics Consortium"/>
            <person name="Kohler A."/>
            <person name="Kuo A."/>
            <person name="Nagy L.G."/>
            <person name="Floudas D."/>
            <person name="Copeland A."/>
            <person name="Barry K.W."/>
            <person name="Cichocki N."/>
            <person name="Veneault-Fourrey C."/>
            <person name="LaButti K."/>
            <person name="Lindquist E.A."/>
            <person name="Lipzen A."/>
            <person name="Lundell T."/>
            <person name="Morin E."/>
            <person name="Murat C."/>
            <person name="Riley R."/>
            <person name="Ohm R."/>
            <person name="Sun H."/>
            <person name="Tunlid A."/>
            <person name="Henrissat B."/>
            <person name="Grigoriev I.V."/>
            <person name="Hibbett D.S."/>
            <person name="Martin F."/>
        </authorList>
    </citation>
    <scope>NUCLEOTIDE SEQUENCE [LARGE SCALE GENOMIC DNA]</scope>
    <source>
        <strain evidence="3">Zn</strain>
    </source>
</reference>
<keyword evidence="3" id="KW-1185">Reference proteome</keyword>
<dbReference type="Pfam" id="PF20150">
    <property type="entry name" value="2EXR"/>
    <property type="match status" value="1"/>
</dbReference>
<dbReference type="STRING" id="913774.A0A0C3GB84"/>
<evidence type="ECO:0000313" key="3">
    <source>
        <dbReference type="Proteomes" id="UP000054321"/>
    </source>
</evidence>
<dbReference type="InterPro" id="IPR045518">
    <property type="entry name" value="2EXR"/>
</dbReference>
<dbReference type="OrthoDB" id="3497944at2759"/>
<dbReference type="InParanoid" id="A0A0C3GB84"/>
<dbReference type="PANTHER" id="PTHR35910">
    <property type="entry name" value="2EXR DOMAIN-CONTAINING PROTEIN"/>
    <property type="match status" value="1"/>
</dbReference>
<name>A0A0C3GB84_OIDMZ</name>
<protein>
    <recommendedName>
        <fullName evidence="1">2EXR domain-containing protein</fullName>
    </recommendedName>
</protein>
<organism evidence="2 3">
    <name type="scientific">Oidiodendron maius (strain Zn)</name>
    <dbReference type="NCBI Taxonomy" id="913774"/>
    <lineage>
        <taxon>Eukaryota</taxon>
        <taxon>Fungi</taxon>
        <taxon>Dikarya</taxon>
        <taxon>Ascomycota</taxon>
        <taxon>Pezizomycotina</taxon>
        <taxon>Leotiomycetes</taxon>
        <taxon>Leotiomycetes incertae sedis</taxon>
        <taxon>Myxotrichaceae</taxon>
        <taxon>Oidiodendron</taxon>
    </lineage>
</organism>
<sequence length="255" mass="29272">MVSPDIDHTVEQYERQDLQTGKFFYPFRNLPAELRCIIWEFSWPETRIIEVVNTNFDTETAKYTGTTFLLPAGPLSTFLKTDFGGDRSLDNKGPFEKCLHPTALQICQESRNHTLSRYRVIQNSVPAANLLFFSLSRDILWLCRELTGQPKCLDDLKRTYGRQLDCITTLLVEEAEWTYITPTKYAANYLVSLIGLKTIVLVYGIIDKDGNLIAEAVAPENRIVAEQLPLKFSDLYISECMTSTLHYTDRNGKFY</sequence>
<reference evidence="2 3" key="1">
    <citation type="submission" date="2014-04" db="EMBL/GenBank/DDBJ databases">
        <authorList>
            <consortium name="DOE Joint Genome Institute"/>
            <person name="Kuo A."/>
            <person name="Martino E."/>
            <person name="Perotto S."/>
            <person name="Kohler A."/>
            <person name="Nagy L.G."/>
            <person name="Floudas D."/>
            <person name="Copeland A."/>
            <person name="Barry K.W."/>
            <person name="Cichocki N."/>
            <person name="Veneault-Fourrey C."/>
            <person name="LaButti K."/>
            <person name="Lindquist E.A."/>
            <person name="Lipzen A."/>
            <person name="Lundell T."/>
            <person name="Morin E."/>
            <person name="Murat C."/>
            <person name="Sun H."/>
            <person name="Tunlid A."/>
            <person name="Henrissat B."/>
            <person name="Grigoriev I.V."/>
            <person name="Hibbett D.S."/>
            <person name="Martin F."/>
            <person name="Nordberg H.P."/>
            <person name="Cantor M.N."/>
            <person name="Hua S.X."/>
        </authorList>
    </citation>
    <scope>NUCLEOTIDE SEQUENCE [LARGE SCALE GENOMIC DNA]</scope>
    <source>
        <strain evidence="2 3">Zn</strain>
    </source>
</reference>
<gene>
    <name evidence="2" type="ORF">OIDMADRAFT_61594</name>
</gene>
<dbReference type="Proteomes" id="UP000054321">
    <property type="component" value="Unassembled WGS sequence"/>
</dbReference>
<feature type="domain" description="2EXR" evidence="1">
    <location>
        <begin position="24"/>
        <end position="140"/>
    </location>
</feature>
<evidence type="ECO:0000313" key="2">
    <source>
        <dbReference type="EMBL" id="KIM93445.1"/>
    </source>
</evidence>